<dbReference type="Proteomes" id="UP000294835">
    <property type="component" value="Unassembled WGS sequence"/>
</dbReference>
<gene>
    <name evidence="1" type="ORF">EV662_101388</name>
</gene>
<dbReference type="Pfam" id="PF04325">
    <property type="entry name" value="DUF465"/>
    <property type="match status" value="1"/>
</dbReference>
<reference evidence="1 2" key="1">
    <citation type="submission" date="2019-03" db="EMBL/GenBank/DDBJ databases">
        <title>Genomic Encyclopedia of Type Strains, Phase IV (KMG-IV): sequencing the most valuable type-strain genomes for metagenomic binning, comparative biology and taxonomic classification.</title>
        <authorList>
            <person name="Goeker M."/>
        </authorList>
    </citation>
    <scope>NUCLEOTIDE SEQUENCE [LARGE SCALE GENOMIC DNA]</scope>
    <source>
        <strain evidence="1 2">DSM 18063</strain>
    </source>
</reference>
<dbReference type="InterPro" id="IPR038444">
    <property type="entry name" value="DUF465_sf"/>
</dbReference>
<protein>
    <submittedName>
        <fullName evidence="1">Uncharacterized protein DUF465</fullName>
    </submittedName>
</protein>
<dbReference type="EMBL" id="SLXP01000001">
    <property type="protein sequence ID" value="TCP44296.1"/>
    <property type="molecule type" value="Genomic_DNA"/>
</dbReference>
<dbReference type="InterPro" id="IPR007420">
    <property type="entry name" value="DUF465"/>
</dbReference>
<evidence type="ECO:0000313" key="2">
    <source>
        <dbReference type="Proteomes" id="UP000294835"/>
    </source>
</evidence>
<name>A0A4V2SRX3_9RHOB</name>
<keyword evidence="2" id="KW-1185">Reference proteome</keyword>
<dbReference type="OrthoDB" id="7745726at2"/>
<dbReference type="AlphaFoldDB" id="A0A4V2SRX3"/>
<comment type="caution">
    <text evidence="1">The sequence shown here is derived from an EMBL/GenBank/DDBJ whole genome shotgun (WGS) entry which is preliminary data.</text>
</comment>
<evidence type="ECO:0000313" key="1">
    <source>
        <dbReference type="EMBL" id="TCP44296.1"/>
    </source>
</evidence>
<organism evidence="1 2">
    <name type="scientific">Rhodovulum marinum</name>
    <dbReference type="NCBI Taxonomy" id="320662"/>
    <lineage>
        <taxon>Bacteria</taxon>
        <taxon>Pseudomonadati</taxon>
        <taxon>Pseudomonadota</taxon>
        <taxon>Alphaproteobacteria</taxon>
        <taxon>Rhodobacterales</taxon>
        <taxon>Paracoccaceae</taxon>
        <taxon>Rhodovulum</taxon>
    </lineage>
</organism>
<dbReference type="Gene3D" id="6.10.280.50">
    <property type="match status" value="1"/>
</dbReference>
<sequence>MSEKAEIDAPGALGARIEALRARHRALDAQVTGEQRRPMPDLARLKALKRDRLRLKDAIFACEGALRTIDRARRPARRA</sequence>
<accession>A0A4V2SRX3</accession>
<proteinExistence type="predicted"/>
<dbReference type="RefSeq" id="WP_132460430.1">
    <property type="nucleotide sequence ID" value="NZ_SLXP01000001.1"/>
</dbReference>